<evidence type="ECO:0000313" key="1">
    <source>
        <dbReference type="EMBL" id="GGF99067.1"/>
    </source>
</evidence>
<gene>
    <name evidence="1" type="ORF">GCM10010995_15430</name>
</gene>
<reference evidence="1" key="2">
    <citation type="submission" date="2020-09" db="EMBL/GenBank/DDBJ databases">
        <authorList>
            <person name="Sun Q."/>
            <person name="Zhou Y."/>
        </authorList>
    </citation>
    <scope>NUCLEOTIDE SEQUENCE</scope>
    <source>
        <strain evidence="1">CGMCC 1.15758</strain>
    </source>
</reference>
<protein>
    <submittedName>
        <fullName evidence="1">Uncharacterized protein</fullName>
    </submittedName>
</protein>
<dbReference type="Proteomes" id="UP000636949">
    <property type="component" value="Unassembled WGS sequence"/>
</dbReference>
<name>A0A8J2Z4T5_9GAMM</name>
<dbReference type="EMBL" id="BMJS01000016">
    <property type="protein sequence ID" value="GGF99067.1"/>
    <property type="molecule type" value="Genomic_DNA"/>
</dbReference>
<reference evidence="1" key="1">
    <citation type="journal article" date="2014" name="Int. J. Syst. Evol. Microbiol.">
        <title>Complete genome sequence of Corynebacterium casei LMG S-19264T (=DSM 44701T), isolated from a smear-ripened cheese.</title>
        <authorList>
            <consortium name="US DOE Joint Genome Institute (JGI-PGF)"/>
            <person name="Walter F."/>
            <person name="Albersmeier A."/>
            <person name="Kalinowski J."/>
            <person name="Ruckert C."/>
        </authorList>
    </citation>
    <scope>NUCLEOTIDE SEQUENCE</scope>
    <source>
        <strain evidence="1">CGMCC 1.15758</strain>
    </source>
</reference>
<accession>A0A8J2Z4T5</accession>
<dbReference type="RefSeq" id="WP_157968285.1">
    <property type="nucleotide sequence ID" value="NZ_BMJS01000016.1"/>
</dbReference>
<keyword evidence="2" id="KW-1185">Reference proteome</keyword>
<evidence type="ECO:0000313" key="2">
    <source>
        <dbReference type="Proteomes" id="UP000636949"/>
    </source>
</evidence>
<proteinExistence type="predicted"/>
<comment type="caution">
    <text evidence="1">The sequence shown here is derived from an EMBL/GenBank/DDBJ whole genome shotgun (WGS) entry which is preliminary data.</text>
</comment>
<sequence>MKNTNIQKYKKLFESISGSYKEPNLKNINSHELRKLIALNHSFADANK</sequence>
<dbReference type="AlphaFoldDB" id="A0A8J2Z4T5"/>
<organism evidence="1 2">
    <name type="scientific">Cysteiniphilum litorale</name>
    <dbReference type="NCBI Taxonomy" id="2056700"/>
    <lineage>
        <taxon>Bacteria</taxon>
        <taxon>Pseudomonadati</taxon>
        <taxon>Pseudomonadota</taxon>
        <taxon>Gammaproteobacteria</taxon>
        <taxon>Thiotrichales</taxon>
        <taxon>Fastidiosibacteraceae</taxon>
        <taxon>Cysteiniphilum</taxon>
    </lineage>
</organism>